<dbReference type="Proteomes" id="UP001216674">
    <property type="component" value="Unassembled WGS sequence"/>
</dbReference>
<dbReference type="Pfam" id="PF07102">
    <property type="entry name" value="YbcO"/>
    <property type="match status" value="1"/>
</dbReference>
<dbReference type="RefSeq" id="WP_276267418.1">
    <property type="nucleotide sequence ID" value="NZ_JARJLM010000484.1"/>
</dbReference>
<gene>
    <name evidence="1" type="ORF">P3W85_29855</name>
</gene>
<comment type="caution">
    <text evidence="1">The sequence shown here is derived from an EMBL/GenBank/DDBJ whole genome shotgun (WGS) entry which is preliminary data.</text>
</comment>
<proteinExistence type="predicted"/>
<dbReference type="EMBL" id="JARJLM010000484">
    <property type="protein sequence ID" value="MDF3837128.1"/>
    <property type="molecule type" value="Genomic_DNA"/>
</dbReference>
<protein>
    <submittedName>
        <fullName evidence="1">DUF1364 family protein</fullName>
    </submittedName>
</protein>
<dbReference type="InterPro" id="IPR010774">
    <property type="entry name" value="YbcO"/>
</dbReference>
<sequence>MAMVRIIAGGKAIRVNPILHPDMLCHGQQCYLRIPGVCRNDPATVVPAHSNQLKDGKGKGLKADDRMTVPACAQCHYELDQGRRLSKEQRRQIWDRAYARWSAYREQEYGVPAARAGAVA</sequence>
<evidence type="ECO:0000313" key="1">
    <source>
        <dbReference type="EMBL" id="MDF3837128.1"/>
    </source>
</evidence>
<dbReference type="Gene3D" id="3.30.50.20">
    <property type="entry name" value="prophage-derive protein ybcO"/>
    <property type="match status" value="1"/>
</dbReference>
<evidence type="ECO:0000313" key="2">
    <source>
        <dbReference type="Proteomes" id="UP001216674"/>
    </source>
</evidence>
<name>A0ABT6AWX0_9BURK</name>
<accession>A0ABT6AWX0</accession>
<keyword evidence="2" id="KW-1185">Reference proteome</keyword>
<reference evidence="1 2" key="1">
    <citation type="submission" date="2023-03" db="EMBL/GenBank/DDBJ databases">
        <title>Draft assemblies of triclosan tolerant bacteria isolated from returned activated sludge.</title>
        <authorList>
            <person name="Van Hamelsveld S."/>
        </authorList>
    </citation>
    <scope>NUCLEOTIDE SEQUENCE [LARGE SCALE GENOMIC DNA]</scope>
    <source>
        <strain evidence="1 2">GW210010_S58</strain>
    </source>
</reference>
<organism evidence="1 2">
    <name type="scientific">Cupriavidus basilensis</name>
    <dbReference type="NCBI Taxonomy" id="68895"/>
    <lineage>
        <taxon>Bacteria</taxon>
        <taxon>Pseudomonadati</taxon>
        <taxon>Pseudomonadota</taxon>
        <taxon>Betaproteobacteria</taxon>
        <taxon>Burkholderiales</taxon>
        <taxon>Burkholderiaceae</taxon>
        <taxon>Cupriavidus</taxon>
    </lineage>
</organism>